<evidence type="ECO:0000313" key="4">
    <source>
        <dbReference type="EMBL" id="MBE1457834.1"/>
    </source>
</evidence>
<dbReference type="Proteomes" id="UP000598217">
    <property type="component" value="Unassembled WGS sequence"/>
</dbReference>
<sequence>MTRRSDRFRPSRAGVVNVWDYADEEFVFADGRLVLRGHNGSGKTKALEVLFPFVLDGYTDARRLDPFSGQNRTMKSNLLYRGDESAYGYVWMEFARAADGDTPETGAPAAADPGTETVTLVIGLRAHRHRDGVTPSFFVTGQRLGVDFGLLATDGRPLTERQLKAALGEDAHHSTAADYRRAVDARLFGLGERYVQLLDLLLALRRPLLAKDLDPEKVSHTLTGGLSPLDDALVDQAARDFANLAAVQSRFASATAAHEAARTFTGVYADYLTTNARHRLSRVAAATDQADTHARTVTEAAAELDRATAARDRARERAAELSEEAERLDAQCAALRQHETLRDQQALQVRRENNDGRARQIATQRARVRAQEEEISRLSGETARVAERVERERARAGELRTELTAAAEHSGIVHDAEGPVDTGDDLPETARARADARLDDVRAVRERLAALDRAEDGRVRAETAAARAEDTLGARERECAGAEEELAGLRRTAARNLDGWSERWEIAGPDCLTALRGTLEHYGEPGTPTLAQVFNEQLHDQQLHAAARANGLESEQTRLGEELAAVRREREDIAAERDDAPPADPLRPAPRGDRPGAPLWQLVRFADDLPEEHGAAVEGALHTAGLLTAWIHPDPDLTRQALERAEADVYLLPGADAGTGADAGDGAGSAQPAHTGPTLADLLVPETQDRVPTDTIARVLASVPLAGGDGAPLTELPAGVDTGSRFRLGPLTGAHPKPAAEFIGATNRAQRRRERLEAHDARISELSARYTELGARLARDHELLKDFDRARADLPDATEVVRALRTLEHHSTLLASARAARSETRRDFDAAVAQVDAERRQVRTAAAERAMPTGREDVDAVAAAAGAFRDTARNLHATRAGIADHERDLTGRRDTVARLTEALEGDRADLDRSRTEHQRETEELATLEAAIDAPARELLDQLERAQTELGDVRGRHRGATGEASREHDLAVRSETLRDSGRQSLAQALGTLFEHAAAFAGLTQPAVRAVMGVDTPGTWPAPDQWPAPEEAAQRLLTGRAATVREVLPGTAADLLDGFAGAVGTGEVGEAELKTAGNRMSQALRTFQEALGGDAEGYRVDHEVGASGLVTVHVNDENGRNPVSAFARAVAERVEEQGALLHEEEQGVLEDELLSGIAQQIHDRVRTAKQLVRAMDRDTRARPMSSGTRVGIRWSRSDGLTDHQRQATELVRRDGAGLGPRGLGELRAVLRRMIRDYHATHPRASHKQVLAAVLDYRDWYRFELRLAEPGKDEVTLTKNKHEQMSGGEKSAAIHLPLFAAANALYSSAAPTCPRVVALDEAFAGIDDRYKPELMGLTVTFDLDMFMTGHDLWVHYDTVPMAAHYDMHHDKASHTVSALLMLWDGEQTLDADAGFAGNEELAAELLGIAPTRYVPQSTAGTLLDGAAGQ</sequence>
<evidence type="ECO:0000256" key="3">
    <source>
        <dbReference type="SAM" id="MobiDB-lite"/>
    </source>
</evidence>
<organism evidence="4 5">
    <name type="scientific">Nocardiopsis terrae</name>
    <dbReference type="NCBI Taxonomy" id="372655"/>
    <lineage>
        <taxon>Bacteria</taxon>
        <taxon>Bacillati</taxon>
        <taxon>Actinomycetota</taxon>
        <taxon>Actinomycetes</taxon>
        <taxon>Streptosporangiales</taxon>
        <taxon>Nocardiopsidaceae</taxon>
        <taxon>Nocardiopsis</taxon>
    </lineage>
</organism>
<evidence type="ECO:0000256" key="2">
    <source>
        <dbReference type="SAM" id="Coils"/>
    </source>
</evidence>
<evidence type="ECO:0000313" key="5">
    <source>
        <dbReference type="Proteomes" id="UP000598217"/>
    </source>
</evidence>
<keyword evidence="1 2" id="KW-0175">Coiled coil</keyword>
<evidence type="ECO:0000256" key="1">
    <source>
        <dbReference type="ARBA" id="ARBA00023054"/>
    </source>
</evidence>
<name>A0ABR9HFN1_9ACTN</name>
<dbReference type="PANTHER" id="PTHR32083">
    <property type="entry name" value="CILIA AND FLAGELLA-ASSOCIATED PROTEIN 58-RELATED"/>
    <property type="match status" value="1"/>
</dbReference>
<accession>A0ABR9HFN1</accession>
<feature type="coiled-coil region" evidence="2">
    <location>
        <begin position="451"/>
        <end position="492"/>
    </location>
</feature>
<dbReference type="Pfam" id="PF13558">
    <property type="entry name" value="SbcC_Walker_B"/>
    <property type="match status" value="1"/>
</dbReference>
<comment type="caution">
    <text evidence="4">The sequence shown here is derived from an EMBL/GenBank/DDBJ whole genome shotgun (WGS) entry which is preliminary data.</text>
</comment>
<feature type="coiled-coil region" evidence="2">
    <location>
        <begin position="297"/>
        <end position="381"/>
    </location>
</feature>
<dbReference type="SUPFAM" id="SSF52540">
    <property type="entry name" value="P-loop containing nucleoside triphosphate hydrolases"/>
    <property type="match status" value="1"/>
</dbReference>
<feature type="coiled-coil region" evidence="2">
    <location>
        <begin position="910"/>
        <end position="955"/>
    </location>
</feature>
<protein>
    <submittedName>
        <fullName evidence="4">Uncharacterized protein (TIGR02680 family)</fullName>
    </submittedName>
</protein>
<dbReference type="RefSeq" id="WP_191270928.1">
    <property type="nucleotide sequence ID" value="NZ_BMXJ01000004.1"/>
</dbReference>
<reference evidence="4 5" key="1">
    <citation type="submission" date="2020-10" db="EMBL/GenBank/DDBJ databases">
        <title>Sequencing the genomes of 1000 actinobacteria strains.</title>
        <authorList>
            <person name="Klenk H.-P."/>
        </authorList>
    </citation>
    <scope>NUCLEOTIDE SEQUENCE [LARGE SCALE GENOMIC DNA]</scope>
    <source>
        <strain evidence="4 5">DSM 45157</strain>
    </source>
</reference>
<dbReference type="NCBIfam" id="TIGR02680">
    <property type="entry name" value="TIGR02680 family protein"/>
    <property type="match status" value="1"/>
</dbReference>
<dbReference type="EMBL" id="JADBDY010000001">
    <property type="protein sequence ID" value="MBE1457834.1"/>
    <property type="molecule type" value="Genomic_DNA"/>
</dbReference>
<gene>
    <name evidence="4" type="ORF">H4W79_002048</name>
</gene>
<proteinExistence type="predicted"/>
<dbReference type="InterPro" id="IPR027417">
    <property type="entry name" value="P-loop_NTPase"/>
</dbReference>
<dbReference type="InterPro" id="IPR013496">
    <property type="entry name" value="CHP02680"/>
</dbReference>
<feature type="region of interest" description="Disordered" evidence="3">
    <location>
        <begin position="572"/>
        <end position="595"/>
    </location>
</feature>
<keyword evidence="5" id="KW-1185">Reference proteome</keyword>